<dbReference type="AlphaFoldDB" id="A0A934W5L3"/>
<evidence type="ECO:0000256" key="2">
    <source>
        <dbReference type="ARBA" id="ARBA00022448"/>
    </source>
</evidence>
<dbReference type="PANTHER" id="PTHR30193">
    <property type="entry name" value="ABC TRANSPORTER PERMEASE PROTEIN"/>
    <property type="match status" value="1"/>
</dbReference>
<feature type="transmembrane region" description="Helical" evidence="7">
    <location>
        <begin position="29"/>
        <end position="53"/>
    </location>
</feature>
<keyword evidence="3" id="KW-1003">Cell membrane</keyword>
<dbReference type="CDD" id="cd06261">
    <property type="entry name" value="TM_PBP2"/>
    <property type="match status" value="1"/>
</dbReference>
<evidence type="ECO:0000256" key="4">
    <source>
        <dbReference type="ARBA" id="ARBA00022692"/>
    </source>
</evidence>
<keyword evidence="10" id="KW-1185">Reference proteome</keyword>
<evidence type="ECO:0000259" key="8">
    <source>
        <dbReference type="PROSITE" id="PS50928"/>
    </source>
</evidence>
<keyword evidence="4 7" id="KW-0812">Transmembrane</keyword>
<dbReference type="PANTHER" id="PTHR30193:SF1">
    <property type="entry name" value="ABC TRANSPORTER PERMEASE PROTEIN YESP-RELATED"/>
    <property type="match status" value="1"/>
</dbReference>
<gene>
    <name evidence="9" type="ORF">IV501_13465</name>
</gene>
<dbReference type="Gene3D" id="1.10.3720.10">
    <property type="entry name" value="MetI-like"/>
    <property type="match status" value="1"/>
</dbReference>
<name>A0A934W5L3_9MICO</name>
<feature type="transmembrane region" description="Helical" evidence="7">
    <location>
        <begin position="125"/>
        <end position="145"/>
    </location>
</feature>
<keyword evidence="6 7" id="KW-0472">Membrane</keyword>
<keyword evidence="5 7" id="KW-1133">Transmembrane helix</keyword>
<dbReference type="EMBL" id="JAEPES010000004">
    <property type="protein sequence ID" value="MBK4348645.1"/>
    <property type="molecule type" value="Genomic_DNA"/>
</dbReference>
<organism evidence="9 10">
    <name type="scientific">Lacisediminihabitans changchengi</name>
    <dbReference type="NCBI Taxonomy" id="2787634"/>
    <lineage>
        <taxon>Bacteria</taxon>
        <taxon>Bacillati</taxon>
        <taxon>Actinomycetota</taxon>
        <taxon>Actinomycetes</taxon>
        <taxon>Micrococcales</taxon>
        <taxon>Microbacteriaceae</taxon>
        <taxon>Lacisediminihabitans</taxon>
    </lineage>
</organism>
<dbReference type="RefSeq" id="WP_200556831.1">
    <property type="nucleotide sequence ID" value="NZ_JAEPES010000004.1"/>
</dbReference>
<evidence type="ECO:0000256" key="3">
    <source>
        <dbReference type="ARBA" id="ARBA00022475"/>
    </source>
</evidence>
<dbReference type="Proteomes" id="UP000636458">
    <property type="component" value="Unassembled WGS sequence"/>
</dbReference>
<evidence type="ECO:0000313" key="9">
    <source>
        <dbReference type="EMBL" id="MBK4348645.1"/>
    </source>
</evidence>
<protein>
    <submittedName>
        <fullName evidence="9">Sugar ABC transporter permease</fullName>
    </submittedName>
</protein>
<dbReference type="Pfam" id="PF00528">
    <property type="entry name" value="BPD_transp_1"/>
    <property type="match status" value="1"/>
</dbReference>
<sequence length="321" mass="35738">MTSSTLTLATAAGTKPRSRGWRRYPTRTFYAFVSPWILGFVLLTLAPVLYALIVSFTNYDGASSLWRFVGARNYIEIFTSSPQVWLSLLRTLGYTAIVVPLSVAGGLFLAILVNRRIRARGVVRAIFFVPSVVPVVATAIMWRLIFNRDAGLLNGILSFFGIGPTTWLSDPYAFYALIVMTLWGLGGGMVISLAALQDVPVELEEAARLDGAGTLRIIRNVTIPLISPVLYFQVITGIIASLQMLVQPLLLAETNRVSSSALVPQSSTLYMVQVYNEFFFNHRFGFGSAMLWIFFIVILAITLILQRLSRRFVFYQVDNNQ</sequence>
<dbReference type="InterPro" id="IPR051393">
    <property type="entry name" value="ABC_transporter_permease"/>
</dbReference>
<comment type="subcellular location">
    <subcellularLocation>
        <location evidence="1 7">Cell membrane</location>
        <topology evidence="1 7">Multi-pass membrane protein</topology>
    </subcellularLocation>
</comment>
<evidence type="ECO:0000313" key="10">
    <source>
        <dbReference type="Proteomes" id="UP000636458"/>
    </source>
</evidence>
<dbReference type="GO" id="GO:0005886">
    <property type="term" value="C:plasma membrane"/>
    <property type="evidence" value="ECO:0007669"/>
    <property type="project" value="UniProtKB-SubCell"/>
</dbReference>
<feature type="transmembrane region" description="Helical" evidence="7">
    <location>
        <begin position="284"/>
        <end position="305"/>
    </location>
</feature>
<proteinExistence type="inferred from homology"/>
<feature type="domain" description="ABC transmembrane type-1" evidence="8">
    <location>
        <begin position="88"/>
        <end position="305"/>
    </location>
</feature>
<feature type="transmembrane region" description="Helical" evidence="7">
    <location>
        <begin position="92"/>
        <end position="113"/>
    </location>
</feature>
<evidence type="ECO:0000256" key="6">
    <source>
        <dbReference type="ARBA" id="ARBA00023136"/>
    </source>
</evidence>
<dbReference type="GO" id="GO:0055085">
    <property type="term" value="P:transmembrane transport"/>
    <property type="evidence" value="ECO:0007669"/>
    <property type="project" value="InterPro"/>
</dbReference>
<dbReference type="InterPro" id="IPR000515">
    <property type="entry name" value="MetI-like"/>
</dbReference>
<evidence type="ECO:0000256" key="5">
    <source>
        <dbReference type="ARBA" id="ARBA00022989"/>
    </source>
</evidence>
<evidence type="ECO:0000256" key="7">
    <source>
        <dbReference type="RuleBase" id="RU363032"/>
    </source>
</evidence>
<accession>A0A934W5L3</accession>
<comment type="similarity">
    <text evidence="7">Belongs to the binding-protein-dependent transport system permease family.</text>
</comment>
<evidence type="ECO:0000256" key="1">
    <source>
        <dbReference type="ARBA" id="ARBA00004651"/>
    </source>
</evidence>
<dbReference type="PROSITE" id="PS50928">
    <property type="entry name" value="ABC_TM1"/>
    <property type="match status" value="1"/>
</dbReference>
<dbReference type="SUPFAM" id="SSF161098">
    <property type="entry name" value="MetI-like"/>
    <property type="match status" value="1"/>
</dbReference>
<reference evidence="9" key="1">
    <citation type="submission" date="2021-01" db="EMBL/GenBank/DDBJ databases">
        <title>Lacisediminihabitans sp. nov. strain G11-30, isolated from Antarctic Soil.</title>
        <authorList>
            <person name="Li J."/>
        </authorList>
    </citation>
    <scope>NUCLEOTIDE SEQUENCE</scope>
    <source>
        <strain evidence="9">G11-30</strain>
    </source>
</reference>
<feature type="transmembrane region" description="Helical" evidence="7">
    <location>
        <begin position="217"/>
        <end position="240"/>
    </location>
</feature>
<dbReference type="InterPro" id="IPR035906">
    <property type="entry name" value="MetI-like_sf"/>
</dbReference>
<keyword evidence="2 7" id="KW-0813">Transport</keyword>
<feature type="transmembrane region" description="Helical" evidence="7">
    <location>
        <begin position="172"/>
        <end position="196"/>
    </location>
</feature>
<comment type="caution">
    <text evidence="9">The sequence shown here is derived from an EMBL/GenBank/DDBJ whole genome shotgun (WGS) entry which is preliminary data.</text>
</comment>